<evidence type="ECO:0000259" key="2">
    <source>
        <dbReference type="Pfam" id="PF12697"/>
    </source>
</evidence>
<dbReference type="PANTHER" id="PTHR22946">
    <property type="entry name" value="DIENELACTONE HYDROLASE DOMAIN-CONTAINING PROTEIN-RELATED"/>
    <property type="match status" value="1"/>
</dbReference>
<accession>A0A1X9LJI8</accession>
<organism evidence="3 4">
    <name type="scientific">Cnuibacter physcomitrellae</name>
    <dbReference type="NCBI Taxonomy" id="1619308"/>
    <lineage>
        <taxon>Bacteria</taxon>
        <taxon>Bacillati</taxon>
        <taxon>Actinomycetota</taxon>
        <taxon>Actinomycetes</taxon>
        <taxon>Micrococcales</taxon>
        <taxon>Microbacteriaceae</taxon>
        <taxon>Cnuibacter</taxon>
    </lineage>
</organism>
<feature type="domain" description="AB hydrolase-1" evidence="2">
    <location>
        <begin position="152"/>
        <end position="378"/>
    </location>
</feature>
<dbReference type="Gene3D" id="1.20.1440.110">
    <property type="entry name" value="acylaminoacyl peptidase"/>
    <property type="match status" value="1"/>
</dbReference>
<proteinExistence type="inferred from homology"/>
<reference evidence="3 4" key="1">
    <citation type="submission" date="2017-04" db="EMBL/GenBank/DDBJ databases">
        <authorList>
            <person name="Afonso C.L."/>
            <person name="Miller P.J."/>
            <person name="Scott M.A."/>
            <person name="Spackman E."/>
            <person name="Goraichik I."/>
            <person name="Dimitrov K.M."/>
            <person name="Suarez D.L."/>
            <person name="Swayne D.E."/>
        </authorList>
    </citation>
    <scope>NUCLEOTIDE SEQUENCE [LARGE SCALE GENOMIC DNA]</scope>
    <source>
        <strain evidence="4">XA(T)</strain>
    </source>
</reference>
<comment type="similarity">
    <text evidence="1">Belongs to the AB hydrolase superfamily. FUS2 hydrolase family.</text>
</comment>
<dbReference type="Proteomes" id="UP000192775">
    <property type="component" value="Chromosome"/>
</dbReference>
<dbReference type="EMBL" id="CP020715">
    <property type="protein sequence ID" value="ARJ04652.1"/>
    <property type="molecule type" value="Genomic_DNA"/>
</dbReference>
<dbReference type="InterPro" id="IPR000073">
    <property type="entry name" value="AB_hydrolase_1"/>
</dbReference>
<evidence type="ECO:0000313" key="3">
    <source>
        <dbReference type="EMBL" id="ARJ04652.1"/>
    </source>
</evidence>
<protein>
    <recommendedName>
        <fullName evidence="2">AB hydrolase-1 domain-containing protein</fullName>
    </recommendedName>
</protein>
<dbReference type="PANTHER" id="PTHR22946:SF12">
    <property type="entry name" value="CONIDIAL PIGMENT BIOSYNTHESIS PROTEIN AYG1 (AFU_ORTHOLOGUE AFUA_2G17550)"/>
    <property type="match status" value="1"/>
</dbReference>
<keyword evidence="4" id="KW-1185">Reference proteome</keyword>
<gene>
    <name evidence="3" type="ORF">B5808_04985</name>
</gene>
<dbReference type="Gene3D" id="3.40.50.1820">
    <property type="entry name" value="alpha/beta hydrolase"/>
    <property type="match status" value="1"/>
</dbReference>
<dbReference type="SUPFAM" id="SSF53474">
    <property type="entry name" value="alpha/beta-Hydrolases"/>
    <property type="match status" value="1"/>
</dbReference>
<evidence type="ECO:0000256" key="1">
    <source>
        <dbReference type="ARBA" id="ARBA00038115"/>
    </source>
</evidence>
<dbReference type="RefSeq" id="WP_085018790.1">
    <property type="nucleotide sequence ID" value="NZ_BMHD01000002.1"/>
</dbReference>
<dbReference type="InterPro" id="IPR050261">
    <property type="entry name" value="FrsA_esterase"/>
</dbReference>
<dbReference type="Pfam" id="PF12697">
    <property type="entry name" value="Abhydrolase_6"/>
    <property type="match status" value="1"/>
</dbReference>
<evidence type="ECO:0000313" key="4">
    <source>
        <dbReference type="Proteomes" id="UP000192775"/>
    </source>
</evidence>
<dbReference type="AlphaFoldDB" id="A0A1X9LJI8"/>
<dbReference type="STRING" id="1619308.B5808_04985"/>
<sequence length="405" mass="43935">MSEFAVKDDLLDAQTLRAASAAIFGGADIVECVQIAQRVTGTDLDSWHDEWHRAGETAYSIGVTAEAAGQTETARLAFLRACTYFRTSGLVLLEAPVDPRLVDSVARQRDAFRRAIAHFRTPVEPIEIPFEGITLPGYHFRAAADGARRATVILVNGYDGTVEESYFFNAQAALDRGYDVVAFDGPGQGSVLVEQGVHLRPDWENVIAPVMDWVLEQPTTDPDRVAIIGLSLGGYLAPRAASGEHRLAACIADSGFYDMFDSAVARIPAPLRSRATEDSGALAGILGGLFESRLRKPTEGWAMRRGLYVNGVDSMTGFLTDARRYTLKGVAERITCPTLVCHAENDDIAASAPDLFAALTVERKQLITFTVAEGAGQHCELGARQLYLARSFGWLDSILDPRRPG</sequence>
<dbReference type="InterPro" id="IPR029058">
    <property type="entry name" value="AB_hydrolase_fold"/>
</dbReference>
<dbReference type="KEGG" id="cphy:B5808_04985"/>
<name>A0A1X9LJI8_9MICO</name>
<dbReference type="GO" id="GO:0003824">
    <property type="term" value="F:catalytic activity"/>
    <property type="evidence" value="ECO:0007669"/>
    <property type="project" value="UniProtKB-ARBA"/>
</dbReference>